<feature type="compositionally biased region" description="Polar residues" evidence="3">
    <location>
        <begin position="263"/>
        <end position="275"/>
    </location>
</feature>
<proteinExistence type="predicted"/>
<feature type="transmembrane region" description="Helical" evidence="4">
    <location>
        <begin position="189"/>
        <end position="215"/>
    </location>
</feature>
<keyword evidence="1" id="KW-0732">Signal</keyword>
<evidence type="ECO:0000256" key="4">
    <source>
        <dbReference type="SAM" id="Phobius"/>
    </source>
</evidence>
<gene>
    <name evidence="5" type="ORF">AAFF_G00253500</name>
</gene>
<dbReference type="GO" id="GO:0016477">
    <property type="term" value="P:cell migration"/>
    <property type="evidence" value="ECO:0007669"/>
    <property type="project" value="TreeGrafter"/>
</dbReference>
<dbReference type="EMBL" id="JAINUG010000034">
    <property type="protein sequence ID" value="KAJ8408715.1"/>
    <property type="molecule type" value="Genomic_DNA"/>
</dbReference>
<dbReference type="PANTHER" id="PTHR14002">
    <property type="entry name" value="ENDOGLIN/TGF-BETA RECEPTOR TYPE III"/>
    <property type="match status" value="1"/>
</dbReference>
<dbReference type="GO" id="GO:0005024">
    <property type="term" value="F:transforming growth factor beta receptor activity"/>
    <property type="evidence" value="ECO:0007669"/>
    <property type="project" value="TreeGrafter"/>
</dbReference>
<keyword evidence="6" id="KW-1185">Reference proteome</keyword>
<dbReference type="GO" id="GO:0001837">
    <property type="term" value="P:epithelial to mesenchymal transition"/>
    <property type="evidence" value="ECO:0007669"/>
    <property type="project" value="TreeGrafter"/>
</dbReference>
<comment type="caution">
    <text evidence="5">The sequence shown here is derived from an EMBL/GenBank/DDBJ whole genome shotgun (WGS) entry which is preliminary data.</text>
</comment>
<dbReference type="PANTHER" id="PTHR14002:SF41">
    <property type="entry name" value="ENDOGLIN"/>
    <property type="match status" value="1"/>
</dbReference>
<evidence type="ECO:0000256" key="3">
    <source>
        <dbReference type="SAM" id="MobiDB-lite"/>
    </source>
</evidence>
<sequence length="275" mass="29208">MALFNSSFITSYTEIRPHGLAITLTLQKLSTGEEMKTSPAPLELTSSAPNSPDSLRLQLYTSSDYGVPLDPATKVQSDRRLYAEISFRTYGGTTLTAKVTNCSVHSKGPCPLVQDLPFLTEYCSRTVCPSSTRVSFSFQHLPELTATSCDLECAIKLCISEMCGDGGRVRRNVEVVQSPLTAPGKCIDFGLSAILGIAFGGFVIGVLLIGALWFIKIRTGYPSGLDVGSTTVQLTGCPCSVTKRQPVSDNPSPSENSSANASIGSTQSTPTSSMA</sequence>
<organism evidence="5 6">
    <name type="scientific">Aldrovandia affinis</name>
    <dbReference type="NCBI Taxonomy" id="143900"/>
    <lineage>
        <taxon>Eukaryota</taxon>
        <taxon>Metazoa</taxon>
        <taxon>Chordata</taxon>
        <taxon>Craniata</taxon>
        <taxon>Vertebrata</taxon>
        <taxon>Euteleostomi</taxon>
        <taxon>Actinopterygii</taxon>
        <taxon>Neopterygii</taxon>
        <taxon>Teleostei</taxon>
        <taxon>Notacanthiformes</taxon>
        <taxon>Halosauridae</taxon>
        <taxon>Aldrovandia</taxon>
    </lineage>
</organism>
<name>A0AAD7SU79_9TELE</name>
<reference evidence="5" key="1">
    <citation type="journal article" date="2023" name="Science">
        <title>Genome structures resolve the early diversification of teleost fishes.</title>
        <authorList>
            <person name="Parey E."/>
            <person name="Louis A."/>
            <person name="Montfort J."/>
            <person name="Bouchez O."/>
            <person name="Roques C."/>
            <person name="Iampietro C."/>
            <person name="Lluch J."/>
            <person name="Castinel A."/>
            <person name="Donnadieu C."/>
            <person name="Desvignes T."/>
            <person name="Floi Bucao C."/>
            <person name="Jouanno E."/>
            <person name="Wen M."/>
            <person name="Mejri S."/>
            <person name="Dirks R."/>
            <person name="Jansen H."/>
            <person name="Henkel C."/>
            <person name="Chen W.J."/>
            <person name="Zahm M."/>
            <person name="Cabau C."/>
            <person name="Klopp C."/>
            <person name="Thompson A.W."/>
            <person name="Robinson-Rechavi M."/>
            <person name="Braasch I."/>
            <person name="Lecointre G."/>
            <person name="Bobe J."/>
            <person name="Postlethwait J.H."/>
            <person name="Berthelot C."/>
            <person name="Roest Crollius H."/>
            <person name="Guiguen Y."/>
        </authorList>
    </citation>
    <scope>NUCLEOTIDE SEQUENCE</scope>
    <source>
        <strain evidence="5">NC1722</strain>
    </source>
</reference>
<evidence type="ECO:0000256" key="2">
    <source>
        <dbReference type="ARBA" id="ARBA00023157"/>
    </source>
</evidence>
<dbReference type="GO" id="GO:0050431">
    <property type="term" value="F:transforming growth factor beta binding"/>
    <property type="evidence" value="ECO:0007669"/>
    <property type="project" value="TreeGrafter"/>
</dbReference>
<accession>A0AAD7SU79</accession>
<feature type="region of interest" description="Disordered" evidence="3">
    <location>
        <begin position="243"/>
        <end position="275"/>
    </location>
</feature>
<protein>
    <submittedName>
        <fullName evidence="5">Uncharacterized protein</fullName>
    </submittedName>
</protein>
<dbReference type="AlphaFoldDB" id="A0AAD7SU79"/>
<dbReference type="GO" id="GO:0017015">
    <property type="term" value="P:regulation of transforming growth factor beta receptor signaling pathway"/>
    <property type="evidence" value="ECO:0007669"/>
    <property type="project" value="TreeGrafter"/>
</dbReference>
<keyword evidence="4" id="KW-0812">Transmembrane</keyword>
<dbReference type="Proteomes" id="UP001221898">
    <property type="component" value="Unassembled WGS sequence"/>
</dbReference>
<dbReference type="GO" id="GO:0005539">
    <property type="term" value="F:glycosaminoglycan binding"/>
    <property type="evidence" value="ECO:0007669"/>
    <property type="project" value="TreeGrafter"/>
</dbReference>
<evidence type="ECO:0000313" key="5">
    <source>
        <dbReference type="EMBL" id="KAJ8408715.1"/>
    </source>
</evidence>
<evidence type="ECO:0000313" key="6">
    <source>
        <dbReference type="Proteomes" id="UP001221898"/>
    </source>
</evidence>
<keyword evidence="4" id="KW-1133">Transmembrane helix</keyword>
<dbReference type="GO" id="GO:0005114">
    <property type="term" value="F:type II transforming growth factor beta receptor binding"/>
    <property type="evidence" value="ECO:0007669"/>
    <property type="project" value="TreeGrafter"/>
</dbReference>
<keyword evidence="2" id="KW-1015">Disulfide bond</keyword>
<feature type="compositionally biased region" description="Low complexity" evidence="3">
    <location>
        <begin position="248"/>
        <end position="262"/>
    </location>
</feature>
<evidence type="ECO:0000256" key="1">
    <source>
        <dbReference type="ARBA" id="ARBA00022729"/>
    </source>
</evidence>
<keyword evidence="4" id="KW-0472">Membrane</keyword>
<dbReference type="GO" id="GO:0007179">
    <property type="term" value="P:transforming growth factor beta receptor signaling pathway"/>
    <property type="evidence" value="ECO:0007669"/>
    <property type="project" value="TreeGrafter"/>
</dbReference>